<dbReference type="SUPFAM" id="SSF54695">
    <property type="entry name" value="POZ domain"/>
    <property type="match status" value="1"/>
</dbReference>
<dbReference type="Pfam" id="PF00651">
    <property type="entry name" value="BTB"/>
    <property type="match status" value="1"/>
</dbReference>
<name>A0ABD3X9Z7_SINWO</name>
<dbReference type="PANTHER" id="PTHR22744:SF17">
    <property type="entry name" value="BTB DOMAIN-CONTAINING PROTEIN"/>
    <property type="match status" value="1"/>
</dbReference>
<keyword evidence="3" id="KW-1185">Reference proteome</keyword>
<gene>
    <name evidence="2" type="ORF">ACJMK2_028234</name>
</gene>
<accession>A0ABD3X9Z7</accession>
<dbReference type="Proteomes" id="UP001634394">
    <property type="component" value="Unassembled WGS sequence"/>
</dbReference>
<evidence type="ECO:0000313" key="3">
    <source>
        <dbReference type="Proteomes" id="UP001634394"/>
    </source>
</evidence>
<organism evidence="2 3">
    <name type="scientific">Sinanodonta woodiana</name>
    <name type="common">Chinese pond mussel</name>
    <name type="synonym">Anodonta woodiana</name>
    <dbReference type="NCBI Taxonomy" id="1069815"/>
    <lineage>
        <taxon>Eukaryota</taxon>
        <taxon>Metazoa</taxon>
        <taxon>Spiralia</taxon>
        <taxon>Lophotrochozoa</taxon>
        <taxon>Mollusca</taxon>
        <taxon>Bivalvia</taxon>
        <taxon>Autobranchia</taxon>
        <taxon>Heteroconchia</taxon>
        <taxon>Palaeoheterodonta</taxon>
        <taxon>Unionida</taxon>
        <taxon>Unionoidea</taxon>
        <taxon>Unionidae</taxon>
        <taxon>Unioninae</taxon>
        <taxon>Sinanodonta</taxon>
    </lineage>
</organism>
<comment type="caution">
    <text evidence="2">The sequence shown here is derived from an EMBL/GenBank/DDBJ whole genome shotgun (WGS) entry which is preliminary data.</text>
</comment>
<reference evidence="2 3" key="1">
    <citation type="submission" date="2024-11" db="EMBL/GenBank/DDBJ databases">
        <title>Chromosome-level genome assembly of the freshwater bivalve Anodonta woodiana.</title>
        <authorList>
            <person name="Chen X."/>
        </authorList>
    </citation>
    <scope>NUCLEOTIDE SEQUENCE [LARGE SCALE GENOMIC DNA]</scope>
    <source>
        <strain evidence="2">MN2024</strain>
        <tissue evidence="2">Gills</tissue>
    </source>
</reference>
<dbReference type="InterPro" id="IPR000210">
    <property type="entry name" value="BTB/POZ_dom"/>
</dbReference>
<sequence>MSTAKKLRSDSSCSEHLQDIDFTRKSCWTDLQLKVEGAELYVPKSHLAMISPVFRLMFESDFKEQDLNVLPLPGKKYADVLLFLQCTHPGTRLKITCKLYE</sequence>
<evidence type="ECO:0000259" key="1">
    <source>
        <dbReference type="PROSITE" id="PS50097"/>
    </source>
</evidence>
<protein>
    <recommendedName>
        <fullName evidence="1">BTB domain-containing protein</fullName>
    </recommendedName>
</protein>
<dbReference type="InterPro" id="IPR011333">
    <property type="entry name" value="SKP1/BTB/POZ_sf"/>
</dbReference>
<dbReference type="Gene3D" id="3.30.710.10">
    <property type="entry name" value="Potassium Channel Kv1.1, Chain A"/>
    <property type="match status" value="1"/>
</dbReference>
<proteinExistence type="predicted"/>
<feature type="domain" description="BTB" evidence="1">
    <location>
        <begin position="29"/>
        <end position="84"/>
    </location>
</feature>
<dbReference type="PANTHER" id="PTHR22744">
    <property type="entry name" value="HELIX LOOP HELIX PROTEIN 21-RELATED"/>
    <property type="match status" value="1"/>
</dbReference>
<dbReference type="AlphaFoldDB" id="A0ABD3X9Z7"/>
<dbReference type="PROSITE" id="PS50097">
    <property type="entry name" value="BTB"/>
    <property type="match status" value="1"/>
</dbReference>
<dbReference type="CDD" id="cd18186">
    <property type="entry name" value="BTB_POZ_ZBTB_KLHL-like"/>
    <property type="match status" value="1"/>
</dbReference>
<evidence type="ECO:0000313" key="2">
    <source>
        <dbReference type="EMBL" id="KAL3881842.1"/>
    </source>
</evidence>
<dbReference type="EMBL" id="JBJQND010000003">
    <property type="protein sequence ID" value="KAL3881842.1"/>
    <property type="molecule type" value="Genomic_DNA"/>
</dbReference>